<organism evidence="2 3">
    <name type="scientific">Tanacetum coccineum</name>
    <dbReference type="NCBI Taxonomy" id="301880"/>
    <lineage>
        <taxon>Eukaryota</taxon>
        <taxon>Viridiplantae</taxon>
        <taxon>Streptophyta</taxon>
        <taxon>Embryophyta</taxon>
        <taxon>Tracheophyta</taxon>
        <taxon>Spermatophyta</taxon>
        <taxon>Magnoliopsida</taxon>
        <taxon>eudicotyledons</taxon>
        <taxon>Gunneridae</taxon>
        <taxon>Pentapetalae</taxon>
        <taxon>asterids</taxon>
        <taxon>campanulids</taxon>
        <taxon>Asterales</taxon>
        <taxon>Asteraceae</taxon>
        <taxon>Asteroideae</taxon>
        <taxon>Anthemideae</taxon>
        <taxon>Anthemidinae</taxon>
        <taxon>Tanacetum</taxon>
    </lineage>
</organism>
<dbReference type="Proteomes" id="UP001151760">
    <property type="component" value="Unassembled WGS sequence"/>
</dbReference>
<comment type="caution">
    <text evidence="2">The sequence shown here is derived from an EMBL/GenBank/DDBJ whole genome shotgun (WGS) entry which is preliminary data.</text>
</comment>
<reference evidence="2" key="2">
    <citation type="submission" date="2022-01" db="EMBL/GenBank/DDBJ databases">
        <authorList>
            <person name="Yamashiro T."/>
            <person name="Shiraishi A."/>
            <person name="Satake H."/>
            <person name="Nakayama K."/>
        </authorList>
    </citation>
    <scope>NUCLEOTIDE SEQUENCE</scope>
</reference>
<feature type="compositionally biased region" description="Polar residues" evidence="1">
    <location>
        <begin position="190"/>
        <end position="207"/>
    </location>
</feature>
<name>A0ABQ5E3W2_9ASTR</name>
<evidence type="ECO:0000313" key="2">
    <source>
        <dbReference type="EMBL" id="GJT45628.1"/>
    </source>
</evidence>
<feature type="region of interest" description="Disordered" evidence="1">
    <location>
        <begin position="168"/>
        <end position="248"/>
    </location>
</feature>
<protein>
    <submittedName>
        <fullName evidence="2">Uncharacterized protein</fullName>
    </submittedName>
</protein>
<feature type="compositionally biased region" description="Basic and acidic residues" evidence="1">
    <location>
        <begin position="490"/>
        <end position="500"/>
    </location>
</feature>
<dbReference type="EMBL" id="BQNB010015917">
    <property type="protein sequence ID" value="GJT45628.1"/>
    <property type="molecule type" value="Genomic_DNA"/>
</dbReference>
<sequence>MANAEHAPAMASPVRTDEQIVPRNRWVPIGKSNCYLNEEKSQPNPIFKIAVDILKQTNFFRAFTQRQHHTAAIKDSPITGATKKLDHIPPATSCNNFPTQDPTLHYLCLQRTRLVFLKFSAKTKQKEVLWDTIPNELINNVIRGADYYDAYLEKVAMHQRYIAGEELSDPESLAPKPAKPIKQAKPKATEQPTVSKTKARSLKSSTGHTKRRSTSRGPLPPVVFRETDIGKFQPLPEVPGKGKEKVGREDSTSLYAELGLYGSDTESDEEMPSVVRSGAHDEGQAGSDLVNQPRIWMRGFTAMAITLMYRESKAKQFAEQMIPKGPVTLSRERCLLYNISQKNFSLCYSTRPSIIPSYDIPMIQISCLDLTHPMFIGLYQPPQPQLQAQQQQHLTDYLPTNHLNSNKIDQKINESVKEVVISSVKHAMRAPLRARFKDLLTSYIKEILLQRMLEENYDKGHTEHRIAYEALQGSIHRDECEDFDEDKDQEETKKKGKQDSLKPPLGSPPSPPPPPLPPSEHTRASAQTDPPILPQAPPPPHLLLTTSSREISIHALQPQVPQSQLCVDND</sequence>
<feature type="region of interest" description="Disordered" evidence="1">
    <location>
        <begin position="482"/>
        <end position="548"/>
    </location>
</feature>
<accession>A0ABQ5E3W2</accession>
<evidence type="ECO:0000256" key="1">
    <source>
        <dbReference type="SAM" id="MobiDB-lite"/>
    </source>
</evidence>
<feature type="compositionally biased region" description="Low complexity" evidence="1">
    <location>
        <begin position="174"/>
        <end position="183"/>
    </location>
</feature>
<proteinExistence type="predicted"/>
<feature type="compositionally biased region" description="Pro residues" evidence="1">
    <location>
        <begin position="505"/>
        <end position="518"/>
    </location>
</feature>
<evidence type="ECO:0000313" key="3">
    <source>
        <dbReference type="Proteomes" id="UP001151760"/>
    </source>
</evidence>
<reference evidence="2" key="1">
    <citation type="journal article" date="2022" name="Int. J. Mol. Sci.">
        <title>Draft Genome of Tanacetum Coccineum: Genomic Comparison of Closely Related Tanacetum-Family Plants.</title>
        <authorList>
            <person name="Yamashiro T."/>
            <person name="Shiraishi A."/>
            <person name="Nakayama K."/>
            <person name="Satake H."/>
        </authorList>
    </citation>
    <scope>NUCLEOTIDE SEQUENCE</scope>
</reference>
<gene>
    <name evidence="2" type="ORF">Tco_0954343</name>
</gene>
<keyword evidence="3" id="KW-1185">Reference proteome</keyword>
<feature type="compositionally biased region" description="Pro residues" evidence="1">
    <location>
        <begin position="531"/>
        <end position="541"/>
    </location>
</feature>